<reference evidence="2" key="1">
    <citation type="journal article" date="2012" name="Mol. Plant Microbe Interact.">
        <title>A highly conserved effector in Fusarium oxysporum is required for full virulence on Arabidopsis.</title>
        <authorList>
            <person name="Thatcher L.F."/>
            <person name="Gardiner D.M."/>
            <person name="Kazan K."/>
            <person name="Manners J."/>
        </authorList>
    </citation>
    <scope>NUCLEOTIDE SEQUENCE [LARGE SCALE GENOMIC DNA]</scope>
    <source>
        <strain evidence="2">Fo5176</strain>
    </source>
</reference>
<dbReference type="PaxDb" id="5507-FOXG_08738P0"/>
<gene>
    <name evidence="2" type="ORF">FOXB_03910</name>
</gene>
<comment type="caution">
    <text evidence="2">The sequence shown here is derived from an EMBL/GenBank/DDBJ whole genome shotgun (WGS) entry which is preliminary data.</text>
</comment>
<proteinExistence type="predicted"/>
<feature type="compositionally biased region" description="Basic and acidic residues" evidence="1">
    <location>
        <begin position="94"/>
        <end position="103"/>
    </location>
</feature>
<accession>F9FBY2</accession>
<protein>
    <recommendedName>
        <fullName evidence="3">F-box domain-containing protein</fullName>
    </recommendedName>
</protein>
<evidence type="ECO:0008006" key="3">
    <source>
        <dbReference type="Google" id="ProtNLM"/>
    </source>
</evidence>
<name>F9FBY2_FUSOF</name>
<organism evidence="2">
    <name type="scientific">Fusarium oxysporum (strain Fo5176)</name>
    <name type="common">Fusarium vascular wilt</name>
    <dbReference type="NCBI Taxonomy" id="660025"/>
    <lineage>
        <taxon>Eukaryota</taxon>
        <taxon>Fungi</taxon>
        <taxon>Dikarya</taxon>
        <taxon>Ascomycota</taxon>
        <taxon>Pezizomycotina</taxon>
        <taxon>Sordariomycetes</taxon>
        <taxon>Hypocreomycetidae</taxon>
        <taxon>Hypocreales</taxon>
        <taxon>Nectriaceae</taxon>
        <taxon>Fusarium</taxon>
        <taxon>Fusarium oxysporum species complex</taxon>
    </lineage>
</organism>
<feature type="region of interest" description="Disordered" evidence="1">
    <location>
        <begin position="94"/>
        <end position="113"/>
    </location>
</feature>
<sequence length="282" mass="33183">MSLITLPGELLAEVFSLDDLVLARQDIKPLRLTCRRLAIATTPILFYHEEVDDPFEKREPPNDDSWTAQGQRTWDSEMGLRRDGDGKLKKFATERELPERPEVPDEDEDSDFNIDMQPFYDREEDEYLLRIENSPRWDWGRDAQGDLWYWQVSGTAGHATETWRFENKGEYAYGNEPLDFWDDWYDDRGDEAEATPYGWNLVAFSECHELGSEIPQRGTCESLRRYSIDNDPVASDVYVRMNLPKPADFEVWSNLPWSELRMARESLHTVFFKLLPFLYILF</sequence>
<evidence type="ECO:0000313" key="2">
    <source>
        <dbReference type="EMBL" id="EGU85578.1"/>
    </source>
</evidence>
<dbReference type="AlphaFoldDB" id="F9FBY2"/>
<dbReference type="OrthoDB" id="5427399at2759"/>
<dbReference type="EMBL" id="AFQF01001255">
    <property type="protein sequence ID" value="EGU85578.1"/>
    <property type="molecule type" value="Genomic_DNA"/>
</dbReference>
<evidence type="ECO:0000256" key="1">
    <source>
        <dbReference type="SAM" id="MobiDB-lite"/>
    </source>
</evidence>
<dbReference type="STRING" id="660025.F9FBY2"/>